<accession>A0AAE3ILS3</accession>
<dbReference type="PANTHER" id="PTHR37422">
    <property type="entry name" value="TEICHURONIC ACID BIOSYNTHESIS PROTEIN TUAE"/>
    <property type="match status" value="1"/>
</dbReference>
<feature type="transmembrane region" description="Helical" evidence="5">
    <location>
        <begin position="275"/>
        <end position="295"/>
    </location>
</feature>
<dbReference type="RefSeq" id="WP_263037674.1">
    <property type="nucleotide sequence ID" value="NZ_JAOTPL010000007.1"/>
</dbReference>
<evidence type="ECO:0000256" key="3">
    <source>
        <dbReference type="ARBA" id="ARBA00022989"/>
    </source>
</evidence>
<dbReference type="GO" id="GO:0016020">
    <property type="term" value="C:membrane"/>
    <property type="evidence" value="ECO:0007669"/>
    <property type="project" value="UniProtKB-SubCell"/>
</dbReference>
<proteinExistence type="predicted"/>
<dbReference type="Pfam" id="PF04932">
    <property type="entry name" value="Wzy_C"/>
    <property type="match status" value="1"/>
</dbReference>
<feature type="transmembrane region" description="Helical" evidence="5">
    <location>
        <begin position="12"/>
        <end position="33"/>
    </location>
</feature>
<dbReference type="InterPro" id="IPR051533">
    <property type="entry name" value="WaaL-like"/>
</dbReference>
<keyword evidence="7" id="KW-0436">Ligase</keyword>
<feature type="transmembrane region" description="Helical" evidence="5">
    <location>
        <begin position="39"/>
        <end position="55"/>
    </location>
</feature>
<name>A0AAE3ILS3_9BACT</name>
<sequence>MALIIGLLAIYLNNLFITIAPALVLLSVLLLILIFRNPLTGLILLLTYCFFMAILNREIGQIPFGTGVEVIALLTWLSVWYNASRFDFKALNNDLVWLMVGWFAISVVQIINPSGASPQGWLQEIRSTALAPLLITPLAILLINSKRRLNLFLVLILTFSFLASLHGLKQLFIGLSPGEQAFLADGGAETHVINGQLRIFSFYSDASQFGPMQALIGLIALILAVGLNGWIKKLLLLSLAILSFYGMIISGTRGAFFVVAIGIIAAIILSRNLKVIVFGGGLSLAAFVFLKYTYIGNANYNIYRLRSSLDPSDASLNMRIINQQKLSEYLAAKPFGEGLGIIGHWGREYNPGHYLSTIAPDSYWVKVWAMYGIVGFVIFFCLWMYILGKCAGMIWKVNDKNLRTKLTALYAGVAGIFVCSYGNEVMNAMPALIIFQMSAGIIYVMCTKYIQTNKQ</sequence>
<keyword evidence="3 5" id="KW-1133">Transmembrane helix</keyword>
<feature type="transmembrane region" description="Helical" evidence="5">
    <location>
        <begin position="243"/>
        <end position="268"/>
    </location>
</feature>
<evidence type="ECO:0000256" key="2">
    <source>
        <dbReference type="ARBA" id="ARBA00022692"/>
    </source>
</evidence>
<feature type="transmembrane region" description="Helical" evidence="5">
    <location>
        <begin position="429"/>
        <end position="450"/>
    </location>
</feature>
<keyword evidence="8" id="KW-1185">Reference proteome</keyword>
<reference evidence="7" key="1">
    <citation type="submission" date="2022-10" db="EMBL/GenBank/DDBJ databases">
        <authorList>
            <person name="Kim H.S."/>
            <person name="Kim J.-S."/>
            <person name="Suh M.K."/>
            <person name="Eom M.K."/>
            <person name="Lee J.-S."/>
        </authorList>
    </citation>
    <scope>NUCLEOTIDE SEQUENCE</scope>
    <source>
        <strain evidence="7">LIP-5</strain>
    </source>
</reference>
<feature type="transmembrane region" description="Helical" evidence="5">
    <location>
        <begin position="214"/>
        <end position="231"/>
    </location>
</feature>
<dbReference type="Proteomes" id="UP001209317">
    <property type="component" value="Unassembled WGS sequence"/>
</dbReference>
<feature type="transmembrane region" description="Helical" evidence="5">
    <location>
        <begin position="149"/>
        <end position="168"/>
    </location>
</feature>
<evidence type="ECO:0000259" key="6">
    <source>
        <dbReference type="Pfam" id="PF04932"/>
    </source>
</evidence>
<comment type="subcellular location">
    <subcellularLocation>
        <location evidence="1">Membrane</location>
        <topology evidence="1">Multi-pass membrane protein</topology>
    </subcellularLocation>
</comment>
<feature type="transmembrane region" description="Helical" evidence="5">
    <location>
        <begin position="368"/>
        <end position="386"/>
    </location>
</feature>
<comment type="caution">
    <text evidence="7">The sequence shown here is derived from an EMBL/GenBank/DDBJ whole genome shotgun (WGS) entry which is preliminary data.</text>
</comment>
<feature type="domain" description="O-antigen ligase-related" evidence="6">
    <location>
        <begin position="239"/>
        <end position="380"/>
    </location>
</feature>
<evidence type="ECO:0000313" key="8">
    <source>
        <dbReference type="Proteomes" id="UP001209317"/>
    </source>
</evidence>
<organism evidence="7 8">
    <name type="scientific">Haoranjiania flava</name>
    <dbReference type="NCBI Taxonomy" id="1856322"/>
    <lineage>
        <taxon>Bacteria</taxon>
        <taxon>Pseudomonadati</taxon>
        <taxon>Bacteroidota</taxon>
        <taxon>Chitinophagia</taxon>
        <taxon>Chitinophagales</taxon>
        <taxon>Chitinophagaceae</taxon>
        <taxon>Haoranjiania</taxon>
    </lineage>
</organism>
<evidence type="ECO:0000256" key="4">
    <source>
        <dbReference type="ARBA" id="ARBA00023136"/>
    </source>
</evidence>
<feature type="transmembrane region" description="Helical" evidence="5">
    <location>
        <begin position="62"/>
        <end position="83"/>
    </location>
</feature>
<keyword evidence="2 5" id="KW-0812">Transmembrane</keyword>
<feature type="transmembrane region" description="Helical" evidence="5">
    <location>
        <begin position="95"/>
        <end position="113"/>
    </location>
</feature>
<feature type="transmembrane region" description="Helical" evidence="5">
    <location>
        <begin position="125"/>
        <end position="143"/>
    </location>
</feature>
<protein>
    <submittedName>
        <fullName evidence="7">O-antigen ligase family protein</fullName>
    </submittedName>
</protein>
<evidence type="ECO:0000313" key="7">
    <source>
        <dbReference type="EMBL" id="MCU7694188.1"/>
    </source>
</evidence>
<dbReference type="AlphaFoldDB" id="A0AAE3ILS3"/>
<evidence type="ECO:0000256" key="5">
    <source>
        <dbReference type="SAM" id="Phobius"/>
    </source>
</evidence>
<keyword evidence="4 5" id="KW-0472">Membrane</keyword>
<dbReference type="InterPro" id="IPR007016">
    <property type="entry name" value="O-antigen_ligase-rel_domated"/>
</dbReference>
<dbReference type="PANTHER" id="PTHR37422:SF13">
    <property type="entry name" value="LIPOPOLYSACCHARIDE BIOSYNTHESIS PROTEIN PA4999-RELATED"/>
    <property type="match status" value="1"/>
</dbReference>
<dbReference type="GO" id="GO:0016874">
    <property type="term" value="F:ligase activity"/>
    <property type="evidence" value="ECO:0007669"/>
    <property type="project" value="UniProtKB-KW"/>
</dbReference>
<evidence type="ECO:0000256" key="1">
    <source>
        <dbReference type="ARBA" id="ARBA00004141"/>
    </source>
</evidence>
<dbReference type="EMBL" id="JAOTPL010000007">
    <property type="protein sequence ID" value="MCU7694188.1"/>
    <property type="molecule type" value="Genomic_DNA"/>
</dbReference>
<gene>
    <name evidence="7" type="ORF">OD355_06645</name>
</gene>